<dbReference type="SUPFAM" id="SSF74650">
    <property type="entry name" value="Galactose mutarotase-like"/>
    <property type="match status" value="1"/>
</dbReference>
<dbReference type="GO" id="GO:0004559">
    <property type="term" value="F:alpha-mannosidase activity"/>
    <property type="evidence" value="ECO:0007669"/>
    <property type="project" value="InterPro"/>
</dbReference>
<feature type="domain" description="Glycosyl hydrolase family 38 C-terminal" evidence="1">
    <location>
        <begin position="12"/>
        <end position="158"/>
    </location>
</feature>
<dbReference type="EnsemblMetazoa" id="GMOY009726-RA">
    <property type="protein sequence ID" value="GMOY009726-PA"/>
    <property type="gene ID" value="GMOY009726"/>
</dbReference>
<dbReference type="EMBL" id="CCAG010022953">
    <property type="status" value="NOT_ANNOTATED_CDS"/>
    <property type="molecule type" value="Genomic_DNA"/>
</dbReference>
<dbReference type="STRING" id="37546.A0A1B0G8T9"/>
<dbReference type="GO" id="GO:0005764">
    <property type="term" value="C:lysosome"/>
    <property type="evidence" value="ECO:0007669"/>
    <property type="project" value="TreeGrafter"/>
</dbReference>
<reference evidence="2" key="1">
    <citation type="submission" date="2020-05" db="UniProtKB">
        <authorList>
            <consortium name="EnsemblMetazoa"/>
        </authorList>
    </citation>
    <scope>IDENTIFICATION</scope>
    <source>
        <strain evidence="2">Yale</strain>
    </source>
</reference>
<dbReference type="Gene3D" id="2.70.98.30">
    <property type="entry name" value="Golgi alpha-mannosidase II, domain 4"/>
    <property type="match status" value="1"/>
</dbReference>
<dbReference type="PANTHER" id="PTHR11607">
    <property type="entry name" value="ALPHA-MANNOSIDASE"/>
    <property type="match status" value="1"/>
</dbReference>
<protein>
    <recommendedName>
        <fullName evidence="1">Glycosyl hydrolase family 38 C-terminal domain-containing protein</fullName>
    </recommendedName>
</protein>
<dbReference type="PANTHER" id="PTHR11607:SF3">
    <property type="entry name" value="LYSOSOMAL ALPHA-MANNOSIDASE"/>
    <property type="match status" value="1"/>
</dbReference>
<keyword evidence="3" id="KW-1185">Reference proteome</keyword>
<dbReference type="AlphaFoldDB" id="A0A1B0G8T9"/>
<dbReference type="GO" id="GO:0006013">
    <property type="term" value="P:mannose metabolic process"/>
    <property type="evidence" value="ECO:0007669"/>
    <property type="project" value="InterPro"/>
</dbReference>
<proteinExistence type="predicted"/>
<dbReference type="InterPro" id="IPR011682">
    <property type="entry name" value="Glyco_hydro_38_C"/>
</dbReference>
<evidence type="ECO:0000313" key="3">
    <source>
        <dbReference type="Proteomes" id="UP000092444"/>
    </source>
</evidence>
<evidence type="ECO:0000313" key="2">
    <source>
        <dbReference type="EnsemblMetazoa" id="GMOY009726-PA"/>
    </source>
</evidence>
<dbReference type="Pfam" id="PF07748">
    <property type="entry name" value="Glyco_hydro_38C"/>
    <property type="match status" value="1"/>
</dbReference>
<organism evidence="2 3">
    <name type="scientific">Glossina morsitans morsitans</name>
    <name type="common">Savannah tsetse fly</name>
    <dbReference type="NCBI Taxonomy" id="37546"/>
    <lineage>
        <taxon>Eukaryota</taxon>
        <taxon>Metazoa</taxon>
        <taxon>Ecdysozoa</taxon>
        <taxon>Arthropoda</taxon>
        <taxon>Hexapoda</taxon>
        <taxon>Insecta</taxon>
        <taxon>Pterygota</taxon>
        <taxon>Neoptera</taxon>
        <taxon>Endopterygota</taxon>
        <taxon>Diptera</taxon>
        <taxon>Brachycera</taxon>
        <taxon>Muscomorpha</taxon>
        <taxon>Hippoboscoidea</taxon>
        <taxon>Glossinidae</taxon>
        <taxon>Glossina</taxon>
    </lineage>
</organism>
<sequence length="202" mass="22998">MDLAQIRIQIEKVRLTINGGSLVKEVYQHFNDWISEVLHICEGANRVEFEWPVDPIPIDDCIGKEIITKLKSSISHEEVFYTGLNGREMMKRVRKQRDFFRTNDTEGVSSNYYLINGRLVLEGDGARLALLNDRTQGGSSTEEGALELTLQQRLLYDDKWEVNETLNETENGHDLIARGKVCLVLNSGSKEAIMGERIRQTA</sequence>
<dbReference type="GO" id="GO:0030246">
    <property type="term" value="F:carbohydrate binding"/>
    <property type="evidence" value="ECO:0007669"/>
    <property type="project" value="InterPro"/>
</dbReference>
<dbReference type="Proteomes" id="UP000092444">
    <property type="component" value="Unassembled WGS sequence"/>
</dbReference>
<dbReference type="InterPro" id="IPR050843">
    <property type="entry name" value="Glycosyl_Hydrlase_38"/>
</dbReference>
<dbReference type="VEuPathDB" id="VectorBase:GMOY009726"/>
<accession>A0A1B0G8T9</accession>
<name>A0A1B0G8T9_GLOMM</name>
<evidence type="ECO:0000259" key="1">
    <source>
        <dbReference type="Pfam" id="PF07748"/>
    </source>
</evidence>
<dbReference type="InterPro" id="IPR011013">
    <property type="entry name" value="Gal_mutarotase_sf_dom"/>
</dbReference>